<dbReference type="EMBL" id="JRYO01000214">
    <property type="protein sequence ID" value="KHE91204.1"/>
    <property type="molecule type" value="Genomic_DNA"/>
</dbReference>
<accession>A0A0B0EF38</accession>
<protein>
    <recommendedName>
        <fullName evidence="3">CopG family transcriptional regulator</fullName>
    </recommendedName>
</protein>
<comment type="caution">
    <text evidence="1">The sequence shown here is derived from an EMBL/GenBank/DDBJ whole genome shotgun (WGS) entry which is preliminary data.</text>
</comment>
<name>A0A0B0EF38_9BACT</name>
<evidence type="ECO:0000313" key="2">
    <source>
        <dbReference type="Proteomes" id="UP000030652"/>
    </source>
</evidence>
<dbReference type="Proteomes" id="UP000030652">
    <property type="component" value="Unassembled WGS sequence"/>
</dbReference>
<gene>
    <name evidence="1" type="ORF">SCABRO_03055</name>
</gene>
<proteinExistence type="predicted"/>
<sequence>MKNKIKYTDEPLGKLKVIDDFLPAPEDLVFKEENVKVTMSLSKSSVEFFRKDARRHHTSYQAMIRRILDLYAAKHKKSLKRRTN</sequence>
<dbReference type="AlphaFoldDB" id="A0A0B0EF38"/>
<reference evidence="1 2" key="1">
    <citation type="submission" date="2014-10" db="EMBL/GenBank/DDBJ databases">
        <title>Draft genome of anammox bacterium scalindua brodae, obtained using differential coverage binning of sequence data from two enrichment reactors.</title>
        <authorList>
            <person name="Speth D.R."/>
            <person name="Russ L."/>
            <person name="Kartal B."/>
            <person name="Op den Camp H.J."/>
            <person name="Dutilh B.E."/>
            <person name="Jetten M.S."/>
        </authorList>
    </citation>
    <scope>NUCLEOTIDE SEQUENCE [LARGE SCALE GENOMIC DNA]</scope>
    <source>
        <strain evidence="1">RU1</strain>
    </source>
</reference>
<evidence type="ECO:0000313" key="1">
    <source>
        <dbReference type="EMBL" id="KHE91204.1"/>
    </source>
</evidence>
<dbReference type="eggNOG" id="COG5304">
    <property type="taxonomic scope" value="Bacteria"/>
</dbReference>
<evidence type="ECO:0008006" key="3">
    <source>
        <dbReference type="Google" id="ProtNLM"/>
    </source>
</evidence>
<organism evidence="1 2">
    <name type="scientific">Candidatus Scalindua brodae</name>
    <dbReference type="NCBI Taxonomy" id="237368"/>
    <lineage>
        <taxon>Bacteria</taxon>
        <taxon>Pseudomonadati</taxon>
        <taxon>Planctomycetota</taxon>
        <taxon>Candidatus Brocadiia</taxon>
        <taxon>Candidatus Brocadiales</taxon>
        <taxon>Candidatus Scalinduaceae</taxon>
        <taxon>Candidatus Scalindua</taxon>
    </lineage>
</organism>